<keyword evidence="2" id="KW-0964">Secreted</keyword>
<dbReference type="PANTHER" id="PTHR10334">
    <property type="entry name" value="CYSTEINE-RICH SECRETORY PROTEIN-RELATED"/>
    <property type="match status" value="1"/>
</dbReference>
<dbReference type="Gene3D" id="3.40.33.10">
    <property type="entry name" value="CAP"/>
    <property type="match status" value="1"/>
</dbReference>
<evidence type="ECO:0000256" key="2">
    <source>
        <dbReference type="ARBA" id="ARBA00022525"/>
    </source>
</evidence>
<dbReference type="PROSITE" id="PS01010">
    <property type="entry name" value="CRISP_2"/>
    <property type="match status" value="1"/>
</dbReference>
<organism evidence="5 6">
    <name type="scientific">Acanthoscelides obtectus</name>
    <name type="common">Bean weevil</name>
    <name type="synonym">Bruchus obtectus</name>
    <dbReference type="NCBI Taxonomy" id="200917"/>
    <lineage>
        <taxon>Eukaryota</taxon>
        <taxon>Metazoa</taxon>
        <taxon>Ecdysozoa</taxon>
        <taxon>Arthropoda</taxon>
        <taxon>Hexapoda</taxon>
        <taxon>Insecta</taxon>
        <taxon>Pterygota</taxon>
        <taxon>Neoptera</taxon>
        <taxon>Endopterygota</taxon>
        <taxon>Coleoptera</taxon>
        <taxon>Polyphaga</taxon>
        <taxon>Cucujiformia</taxon>
        <taxon>Chrysomeloidea</taxon>
        <taxon>Chrysomelidae</taxon>
        <taxon>Bruchinae</taxon>
        <taxon>Bruchini</taxon>
        <taxon>Acanthoscelides</taxon>
    </lineage>
</organism>
<dbReference type="InterPro" id="IPR035940">
    <property type="entry name" value="CAP_sf"/>
</dbReference>
<dbReference type="InterPro" id="IPR001283">
    <property type="entry name" value="CRISP-related"/>
</dbReference>
<dbReference type="SUPFAM" id="SSF55797">
    <property type="entry name" value="PR-1-like"/>
    <property type="match status" value="1"/>
</dbReference>
<dbReference type="InterPro" id="IPR014044">
    <property type="entry name" value="CAP_dom"/>
</dbReference>
<dbReference type="PROSITE" id="PS01009">
    <property type="entry name" value="CRISP_1"/>
    <property type="match status" value="1"/>
</dbReference>
<dbReference type="InterPro" id="IPR018244">
    <property type="entry name" value="Allrgn_V5/Tpx1_CS"/>
</dbReference>
<feature type="domain" description="SCP" evidence="4">
    <location>
        <begin position="45"/>
        <end position="198"/>
    </location>
</feature>
<feature type="chain" id="PRO_5040228861" description="SCP domain-containing protein" evidence="3">
    <location>
        <begin position="33"/>
        <end position="204"/>
    </location>
</feature>
<dbReference type="CDD" id="cd05380">
    <property type="entry name" value="CAP_euk"/>
    <property type="match status" value="1"/>
</dbReference>
<dbReference type="PRINTS" id="PR00838">
    <property type="entry name" value="V5ALLERGEN"/>
</dbReference>
<evidence type="ECO:0000313" key="6">
    <source>
        <dbReference type="Proteomes" id="UP001152888"/>
    </source>
</evidence>
<evidence type="ECO:0000313" key="5">
    <source>
        <dbReference type="EMBL" id="CAH1975326.1"/>
    </source>
</evidence>
<evidence type="ECO:0000256" key="3">
    <source>
        <dbReference type="SAM" id="SignalP"/>
    </source>
</evidence>
<keyword evidence="6" id="KW-1185">Reference proteome</keyword>
<reference evidence="5" key="1">
    <citation type="submission" date="2022-03" db="EMBL/GenBank/DDBJ databases">
        <authorList>
            <person name="Sayadi A."/>
        </authorList>
    </citation>
    <scope>NUCLEOTIDE SEQUENCE</scope>
</reference>
<dbReference type="Proteomes" id="UP001152888">
    <property type="component" value="Unassembled WGS sequence"/>
</dbReference>
<gene>
    <name evidence="5" type="ORF">ACAOBT_LOCUS11562</name>
</gene>
<dbReference type="Pfam" id="PF00188">
    <property type="entry name" value="CAP"/>
    <property type="match status" value="1"/>
</dbReference>
<evidence type="ECO:0000256" key="1">
    <source>
        <dbReference type="ARBA" id="ARBA00004613"/>
    </source>
</evidence>
<comment type="caution">
    <text evidence="5">The sequence shown here is derived from an EMBL/GenBank/DDBJ whole genome shotgun (WGS) entry which is preliminary data.</text>
</comment>
<sequence length="204" mass="23202">MVNIMEDRQRSNLVFSLVAVICFSQLSSVVDAQCVKIYDNKVTDRDIKIIVNDHNSIRNRIASGTFPGLPRGKNFKQMKYDQRLAQEAQKIANSCRFAHQKVNDGRWGWVGQNLYISMSTANSKGADWGAAVRSWSNEAKYYKYGGPVTSQNGHFTQMIWADSEFIGCGYTHYLSNDAKWKYKKLYVCNYGPGGNIQGRKPYQT</sequence>
<dbReference type="GO" id="GO:0005576">
    <property type="term" value="C:extracellular region"/>
    <property type="evidence" value="ECO:0007669"/>
    <property type="project" value="UniProtKB-SubCell"/>
</dbReference>
<name>A0A9P0KGQ5_ACAOB</name>
<comment type="subcellular location">
    <subcellularLocation>
        <location evidence="1">Secreted</location>
    </subcellularLocation>
</comment>
<accession>A0A9P0KGQ5</accession>
<protein>
    <recommendedName>
        <fullName evidence="4">SCP domain-containing protein</fullName>
    </recommendedName>
</protein>
<dbReference type="AlphaFoldDB" id="A0A9P0KGQ5"/>
<dbReference type="OrthoDB" id="414826at2759"/>
<dbReference type="InterPro" id="IPR002413">
    <property type="entry name" value="V5_allergen-like"/>
</dbReference>
<proteinExistence type="predicted"/>
<dbReference type="EMBL" id="CAKOFQ010006835">
    <property type="protein sequence ID" value="CAH1975326.1"/>
    <property type="molecule type" value="Genomic_DNA"/>
</dbReference>
<evidence type="ECO:0000259" key="4">
    <source>
        <dbReference type="SMART" id="SM00198"/>
    </source>
</evidence>
<dbReference type="PRINTS" id="PR00837">
    <property type="entry name" value="V5TPXLIKE"/>
</dbReference>
<dbReference type="SMART" id="SM00198">
    <property type="entry name" value="SCP"/>
    <property type="match status" value="1"/>
</dbReference>
<keyword evidence="3" id="KW-0732">Signal</keyword>
<feature type="signal peptide" evidence="3">
    <location>
        <begin position="1"/>
        <end position="32"/>
    </location>
</feature>